<organism evidence="1 2">
    <name type="scientific">Catharanthus roseus</name>
    <name type="common">Madagascar periwinkle</name>
    <name type="synonym">Vinca rosea</name>
    <dbReference type="NCBI Taxonomy" id="4058"/>
    <lineage>
        <taxon>Eukaryota</taxon>
        <taxon>Viridiplantae</taxon>
        <taxon>Streptophyta</taxon>
        <taxon>Embryophyta</taxon>
        <taxon>Tracheophyta</taxon>
        <taxon>Spermatophyta</taxon>
        <taxon>Magnoliopsida</taxon>
        <taxon>eudicotyledons</taxon>
        <taxon>Gunneridae</taxon>
        <taxon>Pentapetalae</taxon>
        <taxon>asterids</taxon>
        <taxon>lamiids</taxon>
        <taxon>Gentianales</taxon>
        <taxon>Apocynaceae</taxon>
        <taxon>Rauvolfioideae</taxon>
        <taxon>Vinceae</taxon>
        <taxon>Catharanthinae</taxon>
        <taxon>Catharanthus</taxon>
    </lineage>
</organism>
<evidence type="ECO:0000313" key="2">
    <source>
        <dbReference type="Proteomes" id="UP001060085"/>
    </source>
</evidence>
<keyword evidence="2" id="KW-1185">Reference proteome</keyword>
<gene>
    <name evidence="1" type="ORF">M9H77_09289</name>
</gene>
<sequence>MSSSKTNHAERSTSKLHSYIPRLASLEKLNEVDCNVQLRNSKYPGHLRKQYPIVKCNDSKQQKLKHPETIYENRKTFSEYSCITTFCLNQNRPQSDNNPSLMLDESSWSDNPSQDQDLNKRLHL</sequence>
<protein>
    <submittedName>
        <fullName evidence="1">Uncharacterized protein</fullName>
    </submittedName>
</protein>
<dbReference type="EMBL" id="CM044702">
    <property type="protein sequence ID" value="KAI5678339.1"/>
    <property type="molecule type" value="Genomic_DNA"/>
</dbReference>
<comment type="caution">
    <text evidence="1">The sequence shown here is derived from an EMBL/GenBank/DDBJ whole genome shotgun (WGS) entry which is preliminary data.</text>
</comment>
<accession>A0ACC0C0E0</accession>
<dbReference type="Proteomes" id="UP001060085">
    <property type="component" value="Linkage Group LG02"/>
</dbReference>
<name>A0ACC0C0E0_CATRO</name>
<reference evidence="2" key="1">
    <citation type="journal article" date="2023" name="Nat. Plants">
        <title>Single-cell RNA sequencing provides a high-resolution roadmap for understanding the multicellular compartmentation of specialized metabolism.</title>
        <authorList>
            <person name="Sun S."/>
            <person name="Shen X."/>
            <person name="Li Y."/>
            <person name="Li Y."/>
            <person name="Wang S."/>
            <person name="Li R."/>
            <person name="Zhang H."/>
            <person name="Shen G."/>
            <person name="Guo B."/>
            <person name="Wei J."/>
            <person name="Xu J."/>
            <person name="St-Pierre B."/>
            <person name="Chen S."/>
            <person name="Sun C."/>
        </authorList>
    </citation>
    <scope>NUCLEOTIDE SEQUENCE [LARGE SCALE GENOMIC DNA]</scope>
</reference>
<evidence type="ECO:0000313" key="1">
    <source>
        <dbReference type="EMBL" id="KAI5678339.1"/>
    </source>
</evidence>
<proteinExistence type="predicted"/>